<dbReference type="Pfam" id="PF02797">
    <property type="entry name" value="Chal_sti_synt_C"/>
    <property type="match status" value="1"/>
</dbReference>
<dbReference type="HOGENOM" id="CLU_034992_1_0_1"/>
<comment type="similarity">
    <text evidence="1 3">Belongs to the thiolase-like superfamily. Chalcone/stilbene synthases family.</text>
</comment>
<feature type="domain" description="Chalcone/stilbene synthase N-terminal" evidence="4">
    <location>
        <begin position="111"/>
        <end position="207"/>
    </location>
</feature>
<accession>R0KEQ2</accession>
<evidence type="ECO:0000256" key="2">
    <source>
        <dbReference type="ARBA" id="ARBA00022679"/>
    </source>
</evidence>
<dbReference type="Pfam" id="PF00195">
    <property type="entry name" value="Chal_sti_synt_N"/>
    <property type="match status" value="1"/>
</dbReference>
<evidence type="ECO:0008006" key="8">
    <source>
        <dbReference type="Google" id="ProtNLM"/>
    </source>
</evidence>
<dbReference type="PIRSF" id="PIRSF000451">
    <property type="entry name" value="PKS_III"/>
    <property type="match status" value="1"/>
</dbReference>
<proteinExistence type="inferred from homology"/>
<dbReference type="GO" id="GO:0016747">
    <property type="term" value="F:acyltransferase activity, transferring groups other than amino-acyl groups"/>
    <property type="evidence" value="ECO:0007669"/>
    <property type="project" value="InterPro"/>
</dbReference>
<keyword evidence="2 3" id="KW-0808">Transferase</keyword>
<sequence length="408" mass="43552">MKRSAKTDAVYITGLGHEYPPHTIQQEDFAKIIESLYPGHYLSSPGIQKLVDFNTKTQIKCRPTVSDNNTWTQKDAQPPSLTSLSRSFRTKGLDLATAACTKAMSEAGGNPGYDLFVSERLGLGPSVQRVLVQGVGCAGGLSALRAAADIAAAAALKRRCARVLVSACELCSLFFRTELHNIVHTHDQTLHIAPALFSDAAAALVVCNGLALQTHTRPVFQLAEWASSVVPGTSGFMSYHVEKNGMIATISKDVPKAAISAIAPMFQQLCNNTRGRPRKTPDLDWALHPGGAAILHGAKHALHLSDSHIRASLDVYRNHGNSSSASVLIVLDTLRRLGPGRDDVAAVSFGPGLTVEMCIMSRCRGDADSRAATPPGHRGKMASFCGALYSRLSRKVAGRHAAVVKDVS</sequence>
<dbReference type="InterPro" id="IPR012328">
    <property type="entry name" value="Chalcone/stilbene_synt_C"/>
</dbReference>
<evidence type="ECO:0000259" key="4">
    <source>
        <dbReference type="Pfam" id="PF00195"/>
    </source>
</evidence>
<organism evidence="6 7">
    <name type="scientific">Exserohilum turcicum (strain 28A)</name>
    <name type="common">Northern leaf blight fungus</name>
    <name type="synonym">Setosphaeria turcica</name>
    <dbReference type="NCBI Taxonomy" id="671987"/>
    <lineage>
        <taxon>Eukaryota</taxon>
        <taxon>Fungi</taxon>
        <taxon>Dikarya</taxon>
        <taxon>Ascomycota</taxon>
        <taxon>Pezizomycotina</taxon>
        <taxon>Dothideomycetes</taxon>
        <taxon>Pleosporomycetidae</taxon>
        <taxon>Pleosporales</taxon>
        <taxon>Pleosporineae</taxon>
        <taxon>Pleosporaceae</taxon>
        <taxon>Exserohilum</taxon>
    </lineage>
</organism>
<reference evidence="6 7" key="2">
    <citation type="journal article" date="2013" name="PLoS Genet.">
        <title>Comparative genome structure, secondary metabolite, and effector coding capacity across Cochliobolus pathogens.</title>
        <authorList>
            <person name="Condon B.J."/>
            <person name="Leng Y."/>
            <person name="Wu D."/>
            <person name="Bushley K.E."/>
            <person name="Ohm R.A."/>
            <person name="Otillar R."/>
            <person name="Martin J."/>
            <person name="Schackwitz W."/>
            <person name="Grimwood J."/>
            <person name="MohdZainudin N."/>
            <person name="Xue C."/>
            <person name="Wang R."/>
            <person name="Manning V.A."/>
            <person name="Dhillon B."/>
            <person name="Tu Z.J."/>
            <person name="Steffenson B.J."/>
            <person name="Salamov A."/>
            <person name="Sun H."/>
            <person name="Lowry S."/>
            <person name="LaButti K."/>
            <person name="Han J."/>
            <person name="Copeland A."/>
            <person name="Lindquist E."/>
            <person name="Barry K."/>
            <person name="Schmutz J."/>
            <person name="Baker S.E."/>
            <person name="Ciuffetti L.M."/>
            <person name="Grigoriev I.V."/>
            <person name="Zhong S."/>
            <person name="Turgeon B.G."/>
        </authorList>
    </citation>
    <scope>NUCLEOTIDE SEQUENCE [LARGE SCALE GENOMIC DNA]</scope>
    <source>
        <strain evidence="7">28A</strain>
    </source>
</reference>
<dbReference type="Proteomes" id="UP000016935">
    <property type="component" value="Unassembled WGS sequence"/>
</dbReference>
<gene>
    <name evidence="6" type="ORF">SETTUDRAFT_170296</name>
</gene>
<evidence type="ECO:0000256" key="3">
    <source>
        <dbReference type="RuleBase" id="RU003633"/>
    </source>
</evidence>
<feature type="domain" description="Chalcone/stilbene synthase C-terminal" evidence="5">
    <location>
        <begin position="226"/>
        <end position="360"/>
    </location>
</feature>
<dbReference type="GO" id="GO:0030639">
    <property type="term" value="P:polyketide biosynthetic process"/>
    <property type="evidence" value="ECO:0007669"/>
    <property type="project" value="TreeGrafter"/>
</dbReference>
<reference evidence="6 7" key="1">
    <citation type="journal article" date="2012" name="PLoS Pathog.">
        <title>Diverse lifestyles and strategies of plant pathogenesis encoded in the genomes of eighteen Dothideomycetes fungi.</title>
        <authorList>
            <person name="Ohm R.A."/>
            <person name="Feau N."/>
            <person name="Henrissat B."/>
            <person name="Schoch C.L."/>
            <person name="Horwitz B.A."/>
            <person name="Barry K.W."/>
            <person name="Condon B.J."/>
            <person name="Copeland A.C."/>
            <person name="Dhillon B."/>
            <person name="Glaser F."/>
            <person name="Hesse C.N."/>
            <person name="Kosti I."/>
            <person name="LaButti K."/>
            <person name="Lindquist E.A."/>
            <person name="Lucas S."/>
            <person name="Salamov A.A."/>
            <person name="Bradshaw R.E."/>
            <person name="Ciuffetti L."/>
            <person name="Hamelin R.C."/>
            <person name="Kema G.H.J."/>
            <person name="Lawrence C."/>
            <person name="Scott J.A."/>
            <person name="Spatafora J.W."/>
            <person name="Turgeon B.G."/>
            <person name="de Wit P.J.G.M."/>
            <person name="Zhong S."/>
            <person name="Goodwin S.B."/>
            <person name="Grigoriev I.V."/>
        </authorList>
    </citation>
    <scope>NUCLEOTIDE SEQUENCE [LARGE SCALE GENOMIC DNA]</scope>
    <source>
        <strain evidence="7">28A</strain>
    </source>
</reference>
<dbReference type="InterPro" id="IPR016039">
    <property type="entry name" value="Thiolase-like"/>
</dbReference>
<dbReference type="AlphaFoldDB" id="R0KEQ2"/>
<dbReference type="Gene3D" id="3.40.47.10">
    <property type="match status" value="3"/>
</dbReference>
<evidence type="ECO:0000313" key="6">
    <source>
        <dbReference type="EMBL" id="EOA91343.1"/>
    </source>
</evidence>
<name>R0KEQ2_EXST2</name>
<evidence type="ECO:0000313" key="7">
    <source>
        <dbReference type="Proteomes" id="UP000016935"/>
    </source>
</evidence>
<keyword evidence="3" id="KW-0012">Acyltransferase</keyword>
<dbReference type="InterPro" id="IPR001099">
    <property type="entry name" value="Chalcone/stilbene_synt_N"/>
</dbReference>
<dbReference type="InterPro" id="IPR011141">
    <property type="entry name" value="Polyketide_synthase_type-III"/>
</dbReference>
<evidence type="ECO:0000256" key="1">
    <source>
        <dbReference type="ARBA" id="ARBA00005531"/>
    </source>
</evidence>
<dbReference type="STRING" id="671987.R0KEQ2"/>
<dbReference type="eggNOG" id="ENOG502QRSY">
    <property type="taxonomic scope" value="Eukaryota"/>
</dbReference>
<dbReference type="GeneID" id="19401031"/>
<evidence type="ECO:0000259" key="5">
    <source>
        <dbReference type="Pfam" id="PF02797"/>
    </source>
</evidence>
<keyword evidence="7" id="KW-1185">Reference proteome</keyword>
<dbReference type="EMBL" id="KB908481">
    <property type="protein sequence ID" value="EOA91343.1"/>
    <property type="molecule type" value="Genomic_DNA"/>
</dbReference>
<protein>
    <recommendedName>
        <fullName evidence="8">Thiolase-like protein</fullName>
    </recommendedName>
</protein>
<dbReference type="PANTHER" id="PTHR11877">
    <property type="entry name" value="HYDROXYMETHYLGLUTARYL-COA SYNTHASE"/>
    <property type="match status" value="1"/>
</dbReference>
<dbReference type="RefSeq" id="XP_008020608.1">
    <property type="nucleotide sequence ID" value="XM_008022417.1"/>
</dbReference>
<dbReference type="PANTHER" id="PTHR11877:SF46">
    <property type="entry name" value="TYPE III POLYKETIDE SYNTHASE A"/>
    <property type="match status" value="1"/>
</dbReference>
<dbReference type="SUPFAM" id="SSF53901">
    <property type="entry name" value="Thiolase-like"/>
    <property type="match status" value="1"/>
</dbReference>
<dbReference type="OrthoDB" id="329835at2759"/>